<keyword evidence="2" id="KW-1185">Reference proteome</keyword>
<dbReference type="EMBL" id="JAIWYP010000005">
    <property type="protein sequence ID" value="KAH3816441.1"/>
    <property type="molecule type" value="Genomic_DNA"/>
</dbReference>
<name>A0A9D4JL86_DREPO</name>
<evidence type="ECO:0000313" key="2">
    <source>
        <dbReference type="Proteomes" id="UP000828390"/>
    </source>
</evidence>
<reference evidence="1" key="2">
    <citation type="submission" date="2020-11" db="EMBL/GenBank/DDBJ databases">
        <authorList>
            <person name="McCartney M.A."/>
            <person name="Auch B."/>
            <person name="Kono T."/>
            <person name="Mallez S."/>
            <person name="Becker A."/>
            <person name="Gohl D.M."/>
            <person name="Silverstein K.A.T."/>
            <person name="Koren S."/>
            <person name="Bechman K.B."/>
            <person name="Herman A."/>
            <person name="Abrahante J.E."/>
            <person name="Garbe J."/>
        </authorList>
    </citation>
    <scope>NUCLEOTIDE SEQUENCE</scope>
    <source>
        <strain evidence="1">Duluth1</strain>
        <tissue evidence="1">Whole animal</tissue>
    </source>
</reference>
<organism evidence="1 2">
    <name type="scientific">Dreissena polymorpha</name>
    <name type="common">Zebra mussel</name>
    <name type="synonym">Mytilus polymorpha</name>
    <dbReference type="NCBI Taxonomy" id="45954"/>
    <lineage>
        <taxon>Eukaryota</taxon>
        <taxon>Metazoa</taxon>
        <taxon>Spiralia</taxon>
        <taxon>Lophotrochozoa</taxon>
        <taxon>Mollusca</taxon>
        <taxon>Bivalvia</taxon>
        <taxon>Autobranchia</taxon>
        <taxon>Heteroconchia</taxon>
        <taxon>Euheterodonta</taxon>
        <taxon>Imparidentia</taxon>
        <taxon>Neoheterodontei</taxon>
        <taxon>Myida</taxon>
        <taxon>Dreissenoidea</taxon>
        <taxon>Dreissenidae</taxon>
        <taxon>Dreissena</taxon>
    </lineage>
</organism>
<proteinExistence type="predicted"/>
<comment type="caution">
    <text evidence="1">The sequence shown here is derived from an EMBL/GenBank/DDBJ whole genome shotgun (WGS) entry which is preliminary data.</text>
</comment>
<protein>
    <submittedName>
        <fullName evidence="1">Uncharacterized protein</fullName>
    </submittedName>
</protein>
<dbReference type="AlphaFoldDB" id="A0A9D4JL86"/>
<gene>
    <name evidence="1" type="ORF">DPMN_117957</name>
</gene>
<reference evidence="1" key="1">
    <citation type="journal article" date="2019" name="bioRxiv">
        <title>The Genome of the Zebra Mussel, Dreissena polymorpha: A Resource for Invasive Species Research.</title>
        <authorList>
            <person name="McCartney M.A."/>
            <person name="Auch B."/>
            <person name="Kono T."/>
            <person name="Mallez S."/>
            <person name="Zhang Y."/>
            <person name="Obille A."/>
            <person name="Becker A."/>
            <person name="Abrahante J.E."/>
            <person name="Garbe J."/>
            <person name="Badalamenti J.P."/>
            <person name="Herman A."/>
            <person name="Mangelson H."/>
            <person name="Liachko I."/>
            <person name="Sullivan S."/>
            <person name="Sone E.D."/>
            <person name="Koren S."/>
            <person name="Silverstein K.A.T."/>
            <person name="Beckman K.B."/>
            <person name="Gohl D.M."/>
        </authorList>
    </citation>
    <scope>NUCLEOTIDE SEQUENCE</scope>
    <source>
        <strain evidence="1">Duluth1</strain>
        <tissue evidence="1">Whole animal</tissue>
    </source>
</reference>
<sequence>MEVDQVDVSVSTCGSHYISLVALMLKVGPPVPDITAHLGQCGLTLQLEMMSSPTYGQTMPTVDGAVRSIPSMWMSPALIICTH</sequence>
<evidence type="ECO:0000313" key="1">
    <source>
        <dbReference type="EMBL" id="KAH3816441.1"/>
    </source>
</evidence>
<accession>A0A9D4JL86</accession>
<dbReference type="Proteomes" id="UP000828390">
    <property type="component" value="Unassembled WGS sequence"/>
</dbReference>